<dbReference type="SMART" id="SM00855">
    <property type="entry name" value="PGAM"/>
    <property type="match status" value="1"/>
</dbReference>
<organism evidence="1 2">
    <name type="scientific">Malassezia caprae</name>
    <dbReference type="NCBI Taxonomy" id="1381934"/>
    <lineage>
        <taxon>Eukaryota</taxon>
        <taxon>Fungi</taxon>
        <taxon>Dikarya</taxon>
        <taxon>Basidiomycota</taxon>
        <taxon>Ustilaginomycotina</taxon>
        <taxon>Malasseziomycetes</taxon>
        <taxon>Malasseziales</taxon>
        <taxon>Malasseziaceae</taxon>
        <taxon>Malassezia</taxon>
    </lineage>
</organism>
<evidence type="ECO:0000313" key="2">
    <source>
        <dbReference type="Proteomes" id="UP001220961"/>
    </source>
</evidence>
<protein>
    <recommendedName>
        <fullName evidence="3">Phosphoglycerate mutase family protein</fullName>
    </recommendedName>
</protein>
<keyword evidence="2" id="KW-1185">Reference proteome</keyword>
<accession>A0AAF0J0L1</accession>
<dbReference type="InterPro" id="IPR013078">
    <property type="entry name" value="His_Pase_superF_clade-1"/>
</dbReference>
<sequence length="263" mass="29772">MLTTLYVVRHAHRMSHHVFDAISNVARDPPLTARGEEQLGHLASFVAAMPKDEQPQLIVSSPYTRCLRTAMPIADVLPDVPLVVEPGLAEWFAPVWPASTGCHPSPRAPEHVVRLFPRVDTKWTPLLYPDPKGESMEHVHARMREVMRRIEERCEAWNVERVMFVSHAAPAIALGRMLQTNGPYKDVADLKIRAATASVSKYVRDRDVWRPVYLGCTSFLPHGEERLWDFSFVPSNNTEPGMGADWHDPYAPHDTSLLFRAKL</sequence>
<dbReference type="AlphaFoldDB" id="A0AAF0J0L1"/>
<reference evidence="1" key="1">
    <citation type="submission" date="2023-03" db="EMBL/GenBank/DDBJ databases">
        <title>Mating type loci evolution in Malassezia.</title>
        <authorList>
            <person name="Coelho M.A."/>
        </authorList>
    </citation>
    <scope>NUCLEOTIDE SEQUENCE</scope>
    <source>
        <strain evidence="1">CBS 10434</strain>
    </source>
</reference>
<dbReference type="InterPro" id="IPR051710">
    <property type="entry name" value="Phosphatase_SH3-domain"/>
</dbReference>
<proteinExistence type="predicted"/>
<dbReference type="Proteomes" id="UP001220961">
    <property type="component" value="Chromosome 4"/>
</dbReference>
<gene>
    <name evidence="1" type="ORF">MCAP1_002384</name>
</gene>
<dbReference type="EMBL" id="CP119911">
    <property type="protein sequence ID" value="WFD20140.1"/>
    <property type="molecule type" value="Genomic_DNA"/>
</dbReference>
<dbReference type="SUPFAM" id="SSF53254">
    <property type="entry name" value="Phosphoglycerate mutase-like"/>
    <property type="match status" value="1"/>
</dbReference>
<dbReference type="PANTHER" id="PTHR16469">
    <property type="entry name" value="UBIQUITIN-ASSOCIATED AND SH3 DOMAIN-CONTAINING BA-RELATED"/>
    <property type="match status" value="1"/>
</dbReference>
<dbReference type="PANTHER" id="PTHR16469:SF51">
    <property type="entry name" value="TRANSCRIPTION FACTOR TAU 55 KDA SUBUNIT"/>
    <property type="match status" value="1"/>
</dbReference>
<evidence type="ECO:0000313" key="1">
    <source>
        <dbReference type="EMBL" id="WFD20140.1"/>
    </source>
</evidence>
<dbReference type="Pfam" id="PF00300">
    <property type="entry name" value="His_Phos_1"/>
    <property type="match status" value="1"/>
</dbReference>
<dbReference type="Gene3D" id="3.40.50.1240">
    <property type="entry name" value="Phosphoglycerate mutase-like"/>
    <property type="match status" value="1"/>
</dbReference>
<dbReference type="CDD" id="cd07067">
    <property type="entry name" value="HP_PGM_like"/>
    <property type="match status" value="1"/>
</dbReference>
<evidence type="ECO:0008006" key="3">
    <source>
        <dbReference type="Google" id="ProtNLM"/>
    </source>
</evidence>
<name>A0AAF0J0L1_9BASI</name>
<dbReference type="InterPro" id="IPR029033">
    <property type="entry name" value="His_PPase_superfam"/>
</dbReference>